<dbReference type="OrthoDB" id="9803687at2"/>
<evidence type="ECO:0000256" key="4">
    <source>
        <dbReference type="ARBA" id="ARBA00022630"/>
    </source>
</evidence>
<dbReference type="GO" id="GO:0005829">
    <property type="term" value="C:cytosol"/>
    <property type="evidence" value="ECO:0007669"/>
    <property type="project" value="TreeGrafter"/>
</dbReference>
<evidence type="ECO:0000256" key="6">
    <source>
        <dbReference type="ARBA" id="ARBA00023002"/>
    </source>
</evidence>
<sequence length="246" mass="28929">MKISVELIPRDIEQLDHELQLIQSSFSEVNTINIPDLLRFSIRSWEGAVRTLPYYENCIPHIRAIDFNLKENLGLLDYLNANNITQVLAVTGDLPQDMNRNVYPTTSVDFIRIIKQECPHIKVYSAIDPYRNNFKEEHEYIQRKLDAGADGFFTQPFFDLRLMEVYYELLGNEDVFWGVSPVISQKSRNYWETKNHAIFPKRFEPTLEWNIDFAREVLNFSRATGTNMYFMPIRVNLEAYLNGVFK</sequence>
<organism evidence="9 10">
    <name type="scientific">Paenibacillus baekrokdamisoli</name>
    <dbReference type="NCBI Taxonomy" id="1712516"/>
    <lineage>
        <taxon>Bacteria</taxon>
        <taxon>Bacillati</taxon>
        <taxon>Bacillota</taxon>
        <taxon>Bacilli</taxon>
        <taxon>Bacillales</taxon>
        <taxon>Paenibacillaceae</taxon>
        <taxon>Paenibacillus</taxon>
    </lineage>
</organism>
<keyword evidence="5 8" id="KW-0274">FAD</keyword>
<dbReference type="GO" id="GO:0009086">
    <property type="term" value="P:methionine biosynthetic process"/>
    <property type="evidence" value="ECO:0007669"/>
    <property type="project" value="TreeGrafter"/>
</dbReference>
<dbReference type="AlphaFoldDB" id="A0A3G9IVY1"/>
<dbReference type="InterPro" id="IPR003171">
    <property type="entry name" value="Mehydrof_redctse-like"/>
</dbReference>
<evidence type="ECO:0000256" key="1">
    <source>
        <dbReference type="ARBA" id="ARBA00001974"/>
    </source>
</evidence>
<dbReference type="SUPFAM" id="SSF51730">
    <property type="entry name" value="FAD-linked oxidoreductase"/>
    <property type="match status" value="1"/>
</dbReference>
<reference evidence="9 10" key="1">
    <citation type="submission" date="2018-11" db="EMBL/GenBank/DDBJ databases">
        <title>Complete genome sequence of Paenibacillus baekrokdamisoli strain KCTC 33723.</title>
        <authorList>
            <person name="Kang S.W."/>
            <person name="Lee K.C."/>
            <person name="Kim K.K."/>
            <person name="Kim J.S."/>
            <person name="Kim D.S."/>
            <person name="Ko S.H."/>
            <person name="Yang S.H."/>
            <person name="Lee J.S."/>
        </authorList>
    </citation>
    <scope>NUCLEOTIDE SEQUENCE [LARGE SCALE GENOMIC DNA]</scope>
    <source>
        <strain evidence="9 10">KCTC 33723</strain>
    </source>
</reference>
<gene>
    <name evidence="9" type="ORF">Back11_16500</name>
</gene>
<dbReference type="RefSeq" id="WP_125655243.1">
    <property type="nucleotide sequence ID" value="NZ_AP019308.1"/>
</dbReference>
<protein>
    <recommendedName>
        <fullName evidence="8">Methylenetetrahydrofolate reductase</fullName>
    </recommendedName>
</protein>
<proteinExistence type="inferred from homology"/>
<dbReference type="InterPro" id="IPR029041">
    <property type="entry name" value="FAD-linked_oxidoreductase-like"/>
</dbReference>
<dbReference type="UniPathway" id="UPA00193"/>
<dbReference type="KEGG" id="pbk:Back11_16500"/>
<evidence type="ECO:0000256" key="5">
    <source>
        <dbReference type="ARBA" id="ARBA00022827"/>
    </source>
</evidence>
<dbReference type="PANTHER" id="PTHR45754">
    <property type="entry name" value="METHYLENETETRAHYDROFOLATE REDUCTASE"/>
    <property type="match status" value="1"/>
</dbReference>
<keyword evidence="4 8" id="KW-0285">Flavoprotein</keyword>
<accession>A0A3G9IVY1</accession>
<comment type="similarity">
    <text evidence="3 8">Belongs to the methylenetetrahydrofolate reductase family.</text>
</comment>
<evidence type="ECO:0000256" key="7">
    <source>
        <dbReference type="ARBA" id="ARBA00048628"/>
    </source>
</evidence>
<evidence type="ECO:0000256" key="2">
    <source>
        <dbReference type="ARBA" id="ARBA00004777"/>
    </source>
</evidence>
<dbReference type="GO" id="GO:0035999">
    <property type="term" value="P:tetrahydrofolate interconversion"/>
    <property type="evidence" value="ECO:0007669"/>
    <property type="project" value="UniProtKB-UniPathway"/>
</dbReference>
<comment type="pathway">
    <text evidence="2 8">One-carbon metabolism; tetrahydrofolate interconversion.</text>
</comment>
<evidence type="ECO:0000313" key="9">
    <source>
        <dbReference type="EMBL" id="BBH20305.1"/>
    </source>
</evidence>
<evidence type="ECO:0000313" key="10">
    <source>
        <dbReference type="Proteomes" id="UP000275368"/>
    </source>
</evidence>
<dbReference type="GO" id="GO:0106312">
    <property type="term" value="F:methylenetetrahydrofolate reductase (NADH) activity"/>
    <property type="evidence" value="ECO:0007669"/>
    <property type="project" value="UniProtKB-EC"/>
</dbReference>
<dbReference type="GO" id="GO:0071949">
    <property type="term" value="F:FAD binding"/>
    <property type="evidence" value="ECO:0007669"/>
    <property type="project" value="TreeGrafter"/>
</dbReference>
<evidence type="ECO:0000256" key="3">
    <source>
        <dbReference type="ARBA" id="ARBA00006743"/>
    </source>
</evidence>
<dbReference type="Proteomes" id="UP000275368">
    <property type="component" value="Chromosome"/>
</dbReference>
<comment type="catalytic activity">
    <reaction evidence="7">
        <text>(6S)-5-methyl-5,6,7,8-tetrahydrofolate + NAD(+) = (6R)-5,10-methylene-5,6,7,8-tetrahydrofolate + NADH + H(+)</text>
        <dbReference type="Rhea" id="RHEA:19821"/>
        <dbReference type="ChEBI" id="CHEBI:15378"/>
        <dbReference type="ChEBI" id="CHEBI:15636"/>
        <dbReference type="ChEBI" id="CHEBI:18608"/>
        <dbReference type="ChEBI" id="CHEBI:57540"/>
        <dbReference type="ChEBI" id="CHEBI:57945"/>
        <dbReference type="EC" id="1.5.1.54"/>
    </reaction>
    <physiologicalReaction direction="right-to-left" evidence="7">
        <dbReference type="Rhea" id="RHEA:19823"/>
    </physiologicalReaction>
</comment>
<evidence type="ECO:0000256" key="8">
    <source>
        <dbReference type="RuleBase" id="RU003862"/>
    </source>
</evidence>
<dbReference type="Pfam" id="PF02219">
    <property type="entry name" value="MTHFR"/>
    <property type="match status" value="1"/>
</dbReference>
<dbReference type="PANTHER" id="PTHR45754:SF3">
    <property type="entry name" value="METHYLENETETRAHYDROFOLATE REDUCTASE (NADPH)"/>
    <property type="match status" value="1"/>
</dbReference>
<comment type="cofactor">
    <cofactor evidence="1 8">
        <name>FAD</name>
        <dbReference type="ChEBI" id="CHEBI:57692"/>
    </cofactor>
</comment>
<dbReference type="Gene3D" id="3.20.20.220">
    <property type="match status" value="1"/>
</dbReference>
<keyword evidence="10" id="KW-1185">Reference proteome</keyword>
<keyword evidence="6 8" id="KW-0560">Oxidoreductase</keyword>
<dbReference type="EMBL" id="AP019308">
    <property type="protein sequence ID" value="BBH20305.1"/>
    <property type="molecule type" value="Genomic_DNA"/>
</dbReference>
<name>A0A3G9IVY1_9BACL</name>